<organism evidence="2 3">
    <name type="scientific">Stephania cephalantha</name>
    <dbReference type="NCBI Taxonomy" id="152367"/>
    <lineage>
        <taxon>Eukaryota</taxon>
        <taxon>Viridiplantae</taxon>
        <taxon>Streptophyta</taxon>
        <taxon>Embryophyta</taxon>
        <taxon>Tracheophyta</taxon>
        <taxon>Spermatophyta</taxon>
        <taxon>Magnoliopsida</taxon>
        <taxon>Ranunculales</taxon>
        <taxon>Menispermaceae</taxon>
        <taxon>Menispermoideae</taxon>
        <taxon>Cissampelideae</taxon>
        <taxon>Stephania</taxon>
    </lineage>
</organism>
<proteinExistence type="predicted"/>
<dbReference type="GO" id="GO:0003688">
    <property type="term" value="F:DNA replication origin binding"/>
    <property type="evidence" value="ECO:0007669"/>
    <property type="project" value="TreeGrafter"/>
</dbReference>
<dbReference type="PANTHER" id="PTHR12705">
    <property type="entry name" value="ORIGIN RECOGNITION COMPLEX SUBUNIT 5"/>
    <property type="match status" value="1"/>
</dbReference>
<dbReference type="AlphaFoldDB" id="A0AAP0KA33"/>
<dbReference type="Proteomes" id="UP001419268">
    <property type="component" value="Unassembled WGS sequence"/>
</dbReference>
<dbReference type="EMBL" id="JBBNAG010000003">
    <property type="protein sequence ID" value="KAK9148776.1"/>
    <property type="molecule type" value="Genomic_DNA"/>
</dbReference>
<accession>A0AAP0KA33</accession>
<dbReference type="PANTHER" id="PTHR12705:SF0">
    <property type="entry name" value="ORIGIN RECOGNITION COMPLEX SUBUNIT 5"/>
    <property type="match status" value="1"/>
</dbReference>
<sequence length="280" mass="31703">MSVSVKYRFICAFLASRNQATLDAALFHSTGGGDYRKRKRRISEASKEKKEIAEEELPMKRHGTFPLERLRAIFQCITSVIEDSLDEGEQESNSDLGAECGNAELMFDVLLQLSTLCNANFISKGGTCPLEASTQYQSTVTEELNLKIKPLCKVISRQVTAEIKKTLEELITQCKEIVEAEGERINEEKYGNERDPRKTDRFCAYDEDPGNLDQCDPHSSDDSEIELAIDDNDDFDNYGEFFDLKTFEKEGDLVDRFRNIVNLTSLKPIFEALAGHLEND</sequence>
<dbReference type="InterPro" id="IPR020796">
    <property type="entry name" value="ORC5"/>
</dbReference>
<dbReference type="GO" id="GO:0006270">
    <property type="term" value="P:DNA replication initiation"/>
    <property type="evidence" value="ECO:0007669"/>
    <property type="project" value="TreeGrafter"/>
</dbReference>
<name>A0AAP0KA33_9MAGN</name>
<protein>
    <recommendedName>
        <fullName evidence="1">Origin recognition complex subunit 5 C-terminal domain-containing protein</fullName>
    </recommendedName>
</protein>
<dbReference type="Pfam" id="PF14630">
    <property type="entry name" value="ORC5_C"/>
    <property type="match status" value="1"/>
</dbReference>
<keyword evidence="3" id="KW-1185">Reference proteome</keyword>
<gene>
    <name evidence="2" type="ORF">Scep_007533</name>
</gene>
<reference evidence="2 3" key="1">
    <citation type="submission" date="2024-01" db="EMBL/GenBank/DDBJ databases">
        <title>Genome assemblies of Stephania.</title>
        <authorList>
            <person name="Yang L."/>
        </authorList>
    </citation>
    <scope>NUCLEOTIDE SEQUENCE [LARGE SCALE GENOMIC DNA]</scope>
    <source>
        <strain evidence="2">JXDWG</strain>
        <tissue evidence="2">Leaf</tissue>
    </source>
</reference>
<evidence type="ECO:0000313" key="3">
    <source>
        <dbReference type="Proteomes" id="UP001419268"/>
    </source>
</evidence>
<comment type="caution">
    <text evidence="2">The sequence shown here is derived from an EMBL/GenBank/DDBJ whole genome shotgun (WGS) entry which is preliminary data.</text>
</comment>
<dbReference type="GO" id="GO:0005664">
    <property type="term" value="C:nuclear origin of replication recognition complex"/>
    <property type="evidence" value="ECO:0007669"/>
    <property type="project" value="TreeGrafter"/>
</dbReference>
<evidence type="ECO:0000259" key="1">
    <source>
        <dbReference type="Pfam" id="PF14630"/>
    </source>
</evidence>
<evidence type="ECO:0000313" key="2">
    <source>
        <dbReference type="EMBL" id="KAK9148776.1"/>
    </source>
</evidence>
<feature type="domain" description="Origin recognition complex subunit 5 C-terminal" evidence="1">
    <location>
        <begin position="2"/>
        <end position="145"/>
    </location>
</feature>
<dbReference type="InterPro" id="IPR047088">
    <property type="entry name" value="ORC5_C"/>
</dbReference>